<protein>
    <recommendedName>
        <fullName evidence="3">PqqD family protein</fullName>
    </recommendedName>
</protein>
<dbReference type="InterPro" id="IPR008792">
    <property type="entry name" value="PQQD"/>
</dbReference>
<organism evidence="1 2">
    <name type="scientific">Ethanoligenens harbinense (strain DSM 18485 / JCM 12961 / CGMCC 1.5033 / YUAN-3)</name>
    <dbReference type="NCBI Taxonomy" id="663278"/>
    <lineage>
        <taxon>Bacteria</taxon>
        <taxon>Bacillati</taxon>
        <taxon>Bacillota</taxon>
        <taxon>Clostridia</taxon>
        <taxon>Eubacteriales</taxon>
        <taxon>Oscillospiraceae</taxon>
        <taxon>Ethanoligenens</taxon>
    </lineage>
</organism>
<dbReference type="Gene3D" id="1.10.10.1150">
    <property type="entry name" value="Coenzyme PQQ synthesis protein D (PqqD)"/>
    <property type="match status" value="1"/>
</dbReference>
<gene>
    <name evidence="1" type="ordered locus">Ethha_0866</name>
</gene>
<evidence type="ECO:0008006" key="3">
    <source>
        <dbReference type="Google" id="ProtNLM"/>
    </source>
</evidence>
<dbReference type="HOGENOM" id="CLU_159325_0_1_9"/>
<dbReference type="Pfam" id="PF05402">
    <property type="entry name" value="PqqD"/>
    <property type="match status" value="1"/>
</dbReference>
<dbReference type="InterPro" id="IPR041881">
    <property type="entry name" value="PqqD_sf"/>
</dbReference>
<proteinExistence type="predicted"/>
<evidence type="ECO:0000313" key="1">
    <source>
        <dbReference type="EMBL" id="ADU26433.1"/>
    </source>
</evidence>
<keyword evidence="2" id="KW-1185">Reference proteome</keyword>
<dbReference type="KEGG" id="eha:Ethha_0866"/>
<name>E6U3E1_ETHHY</name>
<dbReference type="Proteomes" id="UP000001551">
    <property type="component" value="Chromosome"/>
</dbReference>
<sequence length="87" mass="10039">MKLSDEFILREVAGTYIVMPYGEKSVDFNSMITLNETGAFIWKKLEQNLPRSELVLALVSEYEVTEEQASEDVCRFFSKLKDAHMLD</sequence>
<dbReference type="EMBL" id="CP002400">
    <property type="protein sequence ID" value="ADU26433.1"/>
    <property type="molecule type" value="Genomic_DNA"/>
</dbReference>
<dbReference type="RefSeq" id="WP_013484803.1">
    <property type="nucleotide sequence ID" value="NC_014828.1"/>
</dbReference>
<evidence type="ECO:0000313" key="2">
    <source>
        <dbReference type="Proteomes" id="UP000001551"/>
    </source>
</evidence>
<accession>E6U3E1</accession>
<dbReference type="AlphaFoldDB" id="E6U3E1"/>
<reference evidence="1 2" key="1">
    <citation type="submission" date="2010-12" db="EMBL/GenBank/DDBJ databases">
        <title>Complete sequence of Ethanoligenens harbinense YUAN-3.</title>
        <authorList>
            <person name="Lucas S."/>
            <person name="Copeland A."/>
            <person name="Lapidus A."/>
            <person name="Cheng J.-F."/>
            <person name="Bruce D."/>
            <person name="Goodwin L."/>
            <person name="Pitluck S."/>
            <person name="Chertkov O."/>
            <person name="Misra M."/>
            <person name="Detter J.C."/>
            <person name="Han C."/>
            <person name="Tapia R."/>
            <person name="Land M."/>
            <person name="Hauser L."/>
            <person name="Jeffries C."/>
            <person name="Kyrpides N."/>
            <person name="Ivanova N."/>
            <person name="Mikhailova N."/>
            <person name="Wang A."/>
            <person name="Mouttaki H."/>
            <person name="He Z."/>
            <person name="Zhou J."/>
            <person name="Hemme C.L."/>
            <person name="Woyke T."/>
        </authorList>
    </citation>
    <scope>NUCLEOTIDE SEQUENCE [LARGE SCALE GENOMIC DNA]</scope>
    <source>
        <strain evidence="2">DSM 18485 / JCM 12961 / CGMCC 1.5033 / YUAN-3</strain>
    </source>
</reference>
<dbReference type="STRING" id="663278.Ethha_0866"/>
<dbReference type="eggNOG" id="ENOG50330JA">
    <property type="taxonomic scope" value="Bacteria"/>
</dbReference>